<dbReference type="EMBL" id="CP022572">
    <property type="protein sequence ID" value="AZU63115.1"/>
    <property type="molecule type" value="Genomic_DNA"/>
</dbReference>
<proteinExistence type="predicted"/>
<gene>
    <name evidence="1" type="ORF">CHR53_18660</name>
</gene>
<dbReference type="Proteomes" id="UP000282892">
    <property type="component" value="Chromosome"/>
</dbReference>
<dbReference type="Pfam" id="PF10720">
    <property type="entry name" value="DUF2515"/>
    <property type="match status" value="1"/>
</dbReference>
<protein>
    <recommendedName>
        <fullName evidence="3">DUF2515 domain-containing protein</fullName>
    </recommendedName>
</protein>
<dbReference type="InterPro" id="IPR019658">
    <property type="entry name" value="DUF2515"/>
</dbReference>
<dbReference type="OrthoDB" id="2690514at2"/>
<dbReference type="KEGG" id="nmk:CHR53_18660"/>
<accession>A0A3Q9QVC7</accession>
<sequence>MNYLTIQEQHLVRQIQAETAKKNLDNISRTDAYLSYFKRNPDIIWSFLAHMVSRNGGWNMCDLEGQVFSQLIPPQTRKQLFLTYERANWLIFHDVFPQLLLYQYSTKLNKPLFHLLPYFHVSSFIQAEWVRYWKEKDRNRLTTSLIINEQNVIHTPVIEHPSFKKRVFRTLLFNFQDWLHFSCVLFPTCGGEVYGACANGFRKLSTRIDLGKRLANILSHPRLFPHFLEFAIKTPHTGSRHDYEQYFKKKTGRNTPILRTTFPLIEHTRHTFEDWSHKRYISPLWLHGPVWHKRPIHLTDWYFEKSYQLDMMLSLQQILDFHKRQ</sequence>
<keyword evidence="2" id="KW-1185">Reference proteome</keyword>
<dbReference type="AlphaFoldDB" id="A0A3Q9QVC7"/>
<evidence type="ECO:0000313" key="2">
    <source>
        <dbReference type="Proteomes" id="UP000282892"/>
    </source>
</evidence>
<reference evidence="1 2" key="1">
    <citation type="submission" date="2017-07" db="EMBL/GenBank/DDBJ databases">
        <title>The complete genome sequence of Bacillus mesonae strain H20-5, an efficient strain improving plant abiotic stress resistance.</title>
        <authorList>
            <person name="Kim S.Y."/>
            <person name="Song H."/>
            <person name="Sang M.K."/>
            <person name="Weon H.-Y."/>
            <person name="Song J."/>
        </authorList>
    </citation>
    <scope>NUCLEOTIDE SEQUENCE [LARGE SCALE GENOMIC DNA]</scope>
    <source>
        <strain evidence="1 2">H20-5</strain>
    </source>
</reference>
<name>A0A3Q9QVC7_9BACI</name>
<organism evidence="1 2">
    <name type="scientific">Neobacillus mesonae</name>
    <dbReference type="NCBI Taxonomy" id="1193713"/>
    <lineage>
        <taxon>Bacteria</taxon>
        <taxon>Bacillati</taxon>
        <taxon>Bacillota</taxon>
        <taxon>Bacilli</taxon>
        <taxon>Bacillales</taxon>
        <taxon>Bacillaceae</taxon>
        <taxon>Neobacillus</taxon>
    </lineage>
</organism>
<dbReference type="RefSeq" id="WP_127487907.1">
    <property type="nucleotide sequence ID" value="NZ_CP022572.1"/>
</dbReference>
<dbReference type="STRING" id="1193713.GCA_001636315_00569"/>
<evidence type="ECO:0008006" key="3">
    <source>
        <dbReference type="Google" id="ProtNLM"/>
    </source>
</evidence>
<evidence type="ECO:0000313" key="1">
    <source>
        <dbReference type="EMBL" id="AZU63115.1"/>
    </source>
</evidence>